<dbReference type="Proteomes" id="UP000470404">
    <property type="component" value="Unassembled WGS sequence"/>
</dbReference>
<dbReference type="SUPFAM" id="SSF56529">
    <property type="entry name" value="FAH"/>
    <property type="match status" value="1"/>
</dbReference>
<evidence type="ECO:0000256" key="1">
    <source>
        <dbReference type="ARBA" id="ARBA00023239"/>
    </source>
</evidence>
<dbReference type="InterPro" id="IPR050772">
    <property type="entry name" value="Hydratase-Decarb/MhpD_sf"/>
</dbReference>
<dbReference type="PANTHER" id="PTHR30143">
    <property type="entry name" value="ACID HYDRATASE"/>
    <property type="match status" value="1"/>
</dbReference>
<organism evidence="3 4">
    <name type="scientific">Amycolatopsis rubida</name>
    <dbReference type="NCBI Taxonomy" id="112413"/>
    <lineage>
        <taxon>Bacteria</taxon>
        <taxon>Bacillati</taxon>
        <taxon>Actinomycetota</taxon>
        <taxon>Actinomycetes</taxon>
        <taxon>Pseudonocardiales</taxon>
        <taxon>Pseudonocardiaceae</taxon>
        <taxon>Amycolatopsis</taxon>
    </lineage>
</organism>
<accession>A0ABX0BX49</accession>
<dbReference type="EMBL" id="JAAGNC010000164">
    <property type="protein sequence ID" value="NEC59971.1"/>
    <property type="molecule type" value="Genomic_DNA"/>
</dbReference>
<gene>
    <name evidence="3" type="ORF">G3I59_31400</name>
</gene>
<evidence type="ECO:0000313" key="4">
    <source>
        <dbReference type="Proteomes" id="UP000470404"/>
    </source>
</evidence>
<dbReference type="InterPro" id="IPR036663">
    <property type="entry name" value="Fumarylacetoacetase_C_sf"/>
</dbReference>
<reference evidence="3 4" key="1">
    <citation type="submission" date="2020-01" db="EMBL/GenBank/DDBJ databases">
        <title>Insect and environment-associated Actinomycetes.</title>
        <authorList>
            <person name="Currrie C."/>
            <person name="Chevrette M."/>
            <person name="Carlson C."/>
            <person name="Stubbendieck R."/>
            <person name="Wendt-Pienkowski E."/>
        </authorList>
    </citation>
    <scope>NUCLEOTIDE SEQUENCE [LARGE SCALE GENOMIC DNA]</scope>
    <source>
        <strain evidence="3 4">SID8386</strain>
    </source>
</reference>
<dbReference type="InterPro" id="IPR011234">
    <property type="entry name" value="Fumarylacetoacetase-like_C"/>
</dbReference>
<protein>
    <submittedName>
        <fullName evidence="3">4-oxalocrotonate decarboxylase</fullName>
    </submittedName>
</protein>
<keyword evidence="4" id="KW-1185">Reference proteome</keyword>
<evidence type="ECO:0000313" key="3">
    <source>
        <dbReference type="EMBL" id="NEC59971.1"/>
    </source>
</evidence>
<comment type="caution">
    <text evidence="3">The sequence shown here is derived from an EMBL/GenBank/DDBJ whole genome shotgun (WGS) entry which is preliminary data.</text>
</comment>
<dbReference type="Pfam" id="PF01557">
    <property type="entry name" value="FAA_hydrolase"/>
    <property type="match status" value="1"/>
</dbReference>
<sequence>MRAAVTVEDHAARLDRATASGQAIPQLSSTGPMSLETAYAVQHAGIALREGRGERLAGVKLGFTSQAKAEQMGVSDVIIGSLTDRMRIEDGGIFDVGRGVHPRVEPEVAFRLGPDAGIVAVAPALEIIDSRYRDFTFSLADVVADNTSASAFVLGPWTPLDQVAALAVALLFDGEIVASGSTADILGDPLRALPAAQRMAAAYGHRLLDGSVLLAGAATAAVALKAGTHVEARVAGLGSVSVRTKEG</sequence>
<dbReference type="PANTHER" id="PTHR30143:SF0">
    <property type="entry name" value="2-KETO-4-PENTENOATE HYDRATASE"/>
    <property type="match status" value="1"/>
</dbReference>
<proteinExistence type="predicted"/>
<name>A0ABX0BX49_9PSEU</name>
<feature type="domain" description="Fumarylacetoacetase-like C-terminal" evidence="2">
    <location>
        <begin position="105"/>
        <end position="241"/>
    </location>
</feature>
<keyword evidence="1" id="KW-0456">Lyase</keyword>
<dbReference type="Gene3D" id="3.90.850.10">
    <property type="entry name" value="Fumarylacetoacetase-like, C-terminal domain"/>
    <property type="match status" value="1"/>
</dbReference>
<evidence type="ECO:0000259" key="2">
    <source>
        <dbReference type="Pfam" id="PF01557"/>
    </source>
</evidence>